<dbReference type="InterPro" id="IPR002711">
    <property type="entry name" value="HNH"/>
</dbReference>
<keyword evidence="5" id="KW-0680">Restriction system</keyword>
<dbReference type="InterPro" id="IPR002941">
    <property type="entry name" value="DNA_methylase_N4/N6"/>
</dbReference>
<protein>
    <recommendedName>
        <fullName evidence="8">Methyltransferase</fullName>
        <ecNumber evidence="8">2.1.1.-</ecNumber>
    </recommendedName>
</protein>
<evidence type="ECO:0000256" key="7">
    <source>
        <dbReference type="ARBA" id="ARBA00049120"/>
    </source>
</evidence>
<sequence length="474" mass="54964">MPAVKNDLLNNIEIDYNINEKPIFFSNKNVKLYNASCLDKNILDKESVDLIITSPPYNVGINYNSNEDFNEYEEYLEFSKEWMSNCYIWAKDTARFCLNIPLDKNKGGQQSVGADLISIAKDIGWKYHSSIVWNEGNISRRTAWGSWLSASAPYVIAPVELIVVLYKNEWKKKIKGESDIIKEEFMAWTNGLWSFNGESKKRIGHPAPFPRELPKRCVKLFSFVGDTICDPFSGSGTTMIEAYLNNRNFIGIELDKEYCALSKERFLQTIEKENGGISMSKYSQMDLIMEFFKKNPNRDISHPEVVDWVVKEWEKRTGEVFRDPDRGIRKLHEKGYLQKISKGVYRYDPDFVALRDDLEDFPPQLKKQILERDNYKCVICGMGKEEGVELHVDHIKPKSLGGKATLENGQTLCSKHNFLKKNLKQTETGKKMFIRMLEIAKKSNEKELIEFLEEVLSVYEKYNINGHIVWKKDK</sequence>
<comment type="similarity">
    <text evidence="1">Belongs to the N(4)/N(6)-methyltransferase family. N(4) subfamily.</text>
</comment>
<dbReference type="EC" id="2.1.1.-" evidence="8"/>
<keyword evidence="4" id="KW-0949">S-adenosyl-L-methionine</keyword>
<evidence type="ECO:0000256" key="2">
    <source>
        <dbReference type="ARBA" id="ARBA00022603"/>
    </source>
</evidence>
<keyword evidence="2" id="KW-0489">Methyltransferase</keyword>
<dbReference type="Pfam" id="PF01844">
    <property type="entry name" value="HNH"/>
    <property type="match status" value="1"/>
</dbReference>
<evidence type="ECO:0000256" key="3">
    <source>
        <dbReference type="ARBA" id="ARBA00022679"/>
    </source>
</evidence>
<keyword evidence="3" id="KW-0808">Transferase</keyword>
<keyword evidence="11" id="KW-1185">Reference proteome</keyword>
<dbReference type="Gene3D" id="3.40.50.150">
    <property type="entry name" value="Vaccinia Virus protein VP39"/>
    <property type="match status" value="1"/>
</dbReference>
<organism evidence="10 11">
    <name type="scientific">Brachyspira catarrhinii</name>
    <dbReference type="NCBI Taxonomy" id="2528966"/>
    <lineage>
        <taxon>Bacteria</taxon>
        <taxon>Pseudomonadati</taxon>
        <taxon>Spirochaetota</taxon>
        <taxon>Spirochaetia</taxon>
        <taxon>Brachyspirales</taxon>
        <taxon>Brachyspiraceae</taxon>
        <taxon>Brachyspira</taxon>
    </lineage>
</organism>
<evidence type="ECO:0000256" key="5">
    <source>
        <dbReference type="ARBA" id="ARBA00022747"/>
    </source>
</evidence>
<dbReference type="Proteomes" id="UP000310168">
    <property type="component" value="Unassembled WGS sequence"/>
</dbReference>
<dbReference type="PRINTS" id="PR00508">
    <property type="entry name" value="S21N4MTFRASE"/>
</dbReference>
<comment type="caution">
    <text evidence="10">The sequence shown here is derived from an EMBL/GenBank/DDBJ whole genome shotgun (WGS) entry which is preliminary data.</text>
</comment>
<dbReference type="CDD" id="cd00085">
    <property type="entry name" value="HNHc"/>
    <property type="match status" value="1"/>
</dbReference>
<evidence type="ECO:0000256" key="6">
    <source>
        <dbReference type="ARBA" id="ARBA00023125"/>
    </source>
</evidence>
<gene>
    <name evidence="10" type="ORF">EZH24_09375</name>
</gene>
<dbReference type="Pfam" id="PF01555">
    <property type="entry name" value="N6_N4_Mtase"/>
    <property type="match status" value="1"/>
</dbReference>
<dbReference type="InterPro" id="IPR029063">
    <property type="entry name" value="SAM-dependent_MTases_sf"/>
</dbReference>
<evidence type="ECO:0000313" key="10">
    <source>
        <dbReference type="EMBL" id="TKZ32249.1"/>
    </source>
</evidence>
<evidence type="ECO:0000259" key="9">
    <source>
        <dbReference type="SMART" id="SM00507"/>
    </source>
</evidence>
<feature type="domain" description="HNH nuclease" evidence="9">
    <location>
        <begin position="364"/>
        <end position="418"/>
    </location>
</feature>
<dbReference type="SMART" id="SM00507">
    <property type="entry name" value="HNHc"/>
    <property type="match status" value="1"/>
</dbReference>
<dbReference type="InterPro" id="IPR017985">
    <property type="entry name" value="MeTrfase_CN4_CS"/>
</dbReference>
<evidence type="ECO:0000313" key="11">
    <source>
        <dbReference type="Proteomes" id="UP000310168"/>
    </source>
</evidence>
<evidence type="ECO:0000256" key="4">
    <source>
        <dbReference type="ARBA" id="ARBA00022691"/>
    </source>
</evidence>
<reference evidence="10 11" key="1">
    <citation type="journal article" date="2019" name="Anaerobe">
        <title>Brachyspira catarrhinii sp. nov., an anaerobic intestinal spirochaete isolated from vervet monkeys may have been misidentified as Brachyspira aalborgi in previous studies.</title>
        <authorList>
            <person name="Phillips N.D."/>
            <person name="La T."/>
            <person name="Hampson D.J."/>
        </authorList>
    </citation>
    <scope>NUCLEOTIDE SEQUENCE [LARGE SCALE GENOMIC DNA]</scope>
    <source>
        <strain evidence="10 11">Z12</strain>
    </source>
</reference>
<dbReference type="Gene3D" id="1.10.30.50">
    <property type="match status" value="1"/>
</dbReference>
<comment type="catalytic activity">
    <reaction evidence="7">
        <text>a 2'-deoxycytidine in DNA + S-adenosyl-L-methionine = an N(4)-methyl-2'-deoxycytidine in DNA + S-adenosyl-L-homocysteine + H(+)</text>
        <dbReference type="Rhea" id="RHEA:16857"/>
        <dbReference type="Rhea" id="RHEA-COMP:11369"/>
        <dbReference type="Rhea" id="RHEA-COMP:13674"/>
        <dbReference type="ChEBI" id="CHEBI:15378"/>
        <dbReference type="ChEBI" id="CHEBI:57856"/>
        <dbReference type="ChEBI" id="CHEBI:59789"/>
        <dbReference type="ChEBI" id="CHEBI:85452"/>
        <dbReference type="ChEBI" id="CHEBI:137933"/>
        <dbReference type="EC" id="2.1.1.113"/>
    </reaction>
</comment>
<evidence type="ECO:0000256" key="8">
    <source>
        <dbReference type="RuleBase" id="RU362026"/>
    </source>
</evidence>
<keyword evidence="6" id="KW-0238">DNA-binding</keyword>
<proteinExistence type="inferred from homology"/>
<evidence type="ECO:0000256" key="1">
    <source>
        <dbReference type="ARBA" id="ARBA00010203"/>
    </source>
</evidence>
<accession>A0ABY2TP55</accession>
<dbReference type="SUPFAM" id="SSF53335">
    <property type="entry name" value="S-adenosyl-L-methionine-dependent methyltransferases"/>
    <property type="match status" value="1"/>
</dbReference>
<dbReference type="InterPro" id="IPR003615">
    <property type="entry name" value="HNH_nuc"/>
</dbReference>
<name>A0ABY2TP55_9SPIR</name>
<dbReference type="EMBL" id="SJDU01000281">
    <property type="protein sequence ID" value="TKZ32249.1"/>
    <property type="molecule type" value="Genomic_DNA"/>
</dbReference>
<dbReference type="InterPro" id="IPR001091">
    <property type="entry name" value="RM_Methyltransferase"/>
</dbReference>
<dbReference type="PROSITE" id="PS00093">
    <property type="entry name" value="N4_MTASE"/>
    <property type="match status" value="1"/>
</dbReference>